<dbReference type="Proteomes" id="UP001196248">
    <property type="component" value="Unassembled WGS sequence"/>
</dbReference>
<sequence length="337" mass="37614">MKRVNLFKRWKIALVTIITKLLTFHAAFASMGSTGGGGSSSSGGGSSSSGSSIISSGHSGSGDSFRAFLFVLFFCGLYVLSFVSKMSVRLYRRTRDIAEVNGLASWMLIPNMKIKDFKQGLKRAKIRLENDAVDDQLAQILVETYAWAQFVYGQSIRRCFADSSNYLDQLKSQLGRVFLSTMHDEIIAKASNGIIDDVLVSHGRVVSAQKISPDLIIAKVQVSGIDSEVNVISDFNSSFKRQQWTDYVVFGRKQGSVQWRIYNIVYGAHFHLNGEDFNHQQSLDISGYTEEHLEVSPELVKSAEAYKKRFNQRKNVKAVVRWVGFVLGLLFVNHILG</sequence>
<keyword evidence="2" id="KW-0732">Signal</keyword>
<organism evidence="3 4">
    <name type="scientific">Limosilactobacillus portuensis</name>
    <dbReference type="NCBI Taxonomy" id="2742601"/>
    <lineage>
        <taxon>Bacteria</taxon>
        <taxon>Bacillati</taxon>
        <taxon>Bacillota</taxon>
        <taxon>Bacilli</taxon>
        <taxon>Lactobacillales</taxon>
        <taxon>Lactobacillaceae</taxon>
        <taxon>Limosilactobacillus</taxon>
    </lineage>
</organism>
<keyword evidence="4" id="KW-1185">Reference proteome</keyword>
<dbReference type="RefSeq" id="WP_102169121.1">
    <property type="nucleotide sequence ID" value="NZ_JAHPJJ010000013.1"/>
</dbReference>
<feature type="signal peptide" evidence="2">
    <location>
        <begin position="1"/>
        <end position="29"/>
    </location>
</feature>
<protein>
    <recommendedName>
        <fullName evidence="5">Tim44-like domain-containing protein</fullName>
    </recommendedName>
</protein>
<keyword evidence="1" id="KW-0812">Transmembrane</keyword>
<keyword evidence="1" id="KW-1133">Transmembrane helix</keyword>
<evidence type="ECO:0000313" key="4">
    <source>
        <dbReference type="Proteomes" id="UP001196248"/>
    </source>
</evidence>
<evidence type="ECO:0000313" key="3">
    <source>
        <dbReference type="EMBL" id="MBU9695481.1"/>
    </source>
</evidence>
<evidence type="ECO:0000256" key="2">
    <source>
        <dbReference type="SAM" id="SignalP"/>
    </source>
</evidence>
<feature type="transmembrane region" description="Helical" evidence="1">
    <location>
        <begin position="318"/>
        <end position="336"/>
    </location>
</feature>
<feature type="transmembrane region" description="Helical" evidence="1">
    <location>
        <begin position="65"/>
        <end position="83"/>
    </location>
</feature>
<comment type="caution">
    <text evidence="3">The sequence shown here is derived from an EMBL/GenBank/DDBJ whole genome shotgun (WGS) entry which is preliminary data.</text>
</comment>
<reference evidence="3 4" key="1">
    <citation type="submission" date="2021-06" db="EMBL/GenBank/DDBJ databases">
        <title>Limosilactobacillus angelus sp. nov., isolated from the human vagina.</title>
        <authorList>
            <person name="Chen Y.-S."/>
        </authorList>
    </citation>
    <scope>NUCLEOTIDE SEQUENCE [LARGE SCALE GENOMIC DNA]</scope>
    <source>
        <strain evidence="3 4">P5L02</strain>
    </source>
</reference>
<evidence type="ECO:0008006" key="5">
    <source>
        <dbReference type="Google" id="ProtNLM"/>
    </source>
</evidence>
<evidence type="ECO:0000256" key="1">
    <source>
        <dbReference type="SAM" id="Phobius"/>
    </source>
</evidence>
<name>A0ABS6IVE7_9LACO</name>
<feature type="chain" id="PRO_5046898357" description="Tim44-like domain-containing protein" evidence="2">
    <location>
        <begin position="30"/>
        <end position="337"/>
    </location>
</feature>
<keyword evidence="1" id="KW-0472">Membrane</keyword>
<dbReference type="EMBL" id="JAHPJJ010000013">
    <property type="protein sequence ID" value="MBU9695481.1"/>
    <property type="molecule type" value="Genomic_DNA"/>
</dbReference>
<gene>
    <name evidence="3" type="ORF">KSL82_06175</name>
</gene>
<proteinExistence type="predicted"/>
<accession>A0ABS6IVE7</accession>